<evidence type="ECO:0000256" key="2">
    <source>
        <dbReference type="SAM" id="SignalP"/>
    </source>
</evidence>
<dbReference type="EMBL" id="QGKM01000036">
    <property type="protein sequence ID" value="PWQ96576.1"/>
    <property type="molecule type" value="Genomic_DNA"/>
</dbReference>
<keyword evidence="2" id="KW-0732">Signal</keyword>
<protein>
    <recommendedName>
        <fullName evidence="3">Pesticidal crystal protein Cry22Aa Ig-like domain-containing protein</fullName>
    </recommendedName>
</protein>
<name>A0A317CDG8_9GAMM</name>
<dbReference type="RefSeq" id="WP_109837967.1">
    <property type="nucleotide sequence ID" value="NZ_QGKM01000036.1"/>
</dbReference>
<reference evidence="4 5" key="1">
    <citation type="submission" date="2018-05" db="EMBL/GenBank/DDBJ databases">
        <title>Leucothrix arctica sp. nov., isolated from Arctic seawater.</title>
        <authorList>
            <person name="Choi A."/>
            <person name="Baek K."/>
        </authorList>
    </citation>
    <scope>NUCLEOTIDE SEQUENCE [LARGE SCALE GENOMIC DNA]</scope>
    <source>
        <strain evidence="4 5">JCM 18388</strain>
    </source>
</reference>
<feature type="compositionally biased region" description="Low complexity" evidence="1">
    <location>
        <begin position="34"/>
        <end position="44"/>
    </location>
</feature>
<gene>
    <name evidence="4" type="ORF">DKW60_12395</name>
</gene>
<dbReference type="Pfam" id="PF16403">
    <property type="entry name" value="Bact_surface_Ig-like"/>
    <property type="match status" value="1"/>
</dbReference>
<dbReference type="PROSITE" id="PS51257">
    <property type="entry name" value="PROKAR_LIPOPROTEIN"/>
    <property type="match status" value="1"/>
</dbReference>
<organism evidence="4 5">
    <name type="scientific">Leucothrix pacifica</name>
    <dbReference type="NCBI Taxonomy" id="1247513"/>
    <lineage>
        <taxon>Bacteria</taxon>
        <taxon>Pseudomonadati</taxon>
        <taxon>Pseudomonadota</taxon>
        <taxon>Gammaproteobacteria</taxon>
        <taxon>Thiotrichales</taxon>
        <taxon>Thiotrichaceae</taxon>
        <taxon>Leucothrix</taxon>
    </lineage>
</organism>
<evidence type="ECO:0000313" key="5">
    <source>
        <dbReference type="Proteomes" id="UP000245539"/>
    </source>
</evidence>
<evidence type="ECO:0000256" key="1">
    <source>
        <dbReference type="SAM" id="MobiDB-lite"/>
    </source>
</evidence>
<feature type="domain" description="Pesticidal crystal protein Cry22Aa Ig-like" evidence="3">
    <location>
        <begin position="216"/>
        <end position="287"/>
    </location>
</feature>
<dbReference type="AlphaFoldDB" id="A0A317CDG8"/>
<dbReference type="InterPro" id="IPR013783">
    <property type="entry name" value="Ig-like_fold"/>
</dbReference>
<feature type="region of interest" description="Disordered" evidence="1">
    <location>
        <begin position="33"/>
        <end position="52"/>
    </location>
</feature>
<sequence length="462" mass="49415">MKHSLLKPSTRSLLLPLLCSSLLVACVSEKKQATTDPATQDAPTSTQPTAVPLTTSDTTQISVQARSKESQFSVADTGTELDISISYTDVVAASHSQIFLNTDNDTSTGFSFDQEAWGVIGADYMVQDEYLYMALSDNADWDWQPIGRVSNYAHSSNQINMTISKSLIGNPCGSIQAGTMGRNDAWGVETMYPVAKELTTVSIANCSVDAEAPVVTLNGDTQITLTQGSSFTDPGATAIDNMDGDISSLIQTTGYVNTSTIGSYTLAYSATDSSGNVGTGPTRTVTIIESTTTLPPVGLNDDWSTLVNNQSLYAGTDTSLSLNAYQHGTTNDIYLNLSKSFGTSVGHIQIYLDTDNNPATGYQAWGNNSTSAEAGAEYMIEDGQMYQYTGAGIDWSWSNQPEQTAYSYVEDTSAGATTFSEMKSIFSSSIVSGDNVGIMIMKMSADWVSQDVFTPNSVYTLR</sequence>
<evidence type="ECO:0000259" key="3">
    <source>
        <dbReference type="Pfam" id="PF16403"/>
    </source>
</evidence>
<dbReference type="InterPro" id="IPR032179">
    <property type="entry name" value="Cry22Aa_Ig-like"/>
</dbReference>
<evidence type="ECO:0000313" key="4">
    <source>
        <dbReference type="EMBL" id="PWQ96576.1"/>
    </source>
</evidence>
<keyword evidence="5" id="KW-1185">Reference proteome</keyword>
<feature type="signal peptide" evidence="2">
    <location>
        <begin position="1"/>
        <end position="25"/>
    </location>
</feature>
<accession>A0A317CDG8</accession>
<dbReference type="OrthoDB" id="5622008at2"/>
<dbReference type="Proteomes" id="UP000245539">
    <property type="component" value="Unassembled WGS sequence"/>
</dbReference>
<proteinExistence type="predicted"/>
<comment type="caution">
    <text evidence="4">The sequence shown here is derived from an EMBL/GenBank/DDBJ whole genome shotgun (WGS) entry which is preliminary data.</text>
</comment>
<feature type="chain" id="PRO_5016332883" description="Pesticidal crystal protein Cry22Aa Ig-like domain-containing protein" evidence="2">
    <location>
        <begin position="26"/>
        <end position="462"/>
    </location>
</feature>
<dbReference type="Gene3D" id="2.60.40.10">
    <property type="entry name" value="Immunoglobulins"/>
    <property type="match status" value="1"/>
</dbReference>